<dbReference type="AlphaFoldDB" id="A0A8X6WE89"/>
<reference evidence="1" key="1">
    <citation type="submission" date="2020-08" db="EMBL/GenBank/DDBJ databases">
        <title>Multicomponent nature underlies the extraordinary mechanical properties of spider dragline silk.</title>
        <authorList>
            <person name="Kono N."/>
            <person name="Nakamura H."/>
            <person name="Mori M."/>
            <person name="Yoshida Y."/>
            <person name="Ohtoshi R."/>
            <person name="Malay A.D."/>
            <person name="Moran D.A.P."/>
            <person name="Tomita M."/>
            <person name="Numata K."/>
            <person name="Arakawa K."/>
        </authorList>
    </citation>
    <scope>NUCLEOTIDE SEQUENCE</scope>
</reference>
<gene>
    <name evidence="1" type="primary">NCL1_45656</name>
    <name evidence="1" type="ORF">TNCV_2877161</name>
</gene>
<evidence type="ECO:0000313" key="1">
    <source>
        <dbReference type="EMBL" id="GFY32967.1"/>
    </source>
</evidence>
<sequence length="223" mass="25340">MENVAEFLENIDNNLTYYEIPTQLACAYLKGHLTGRAIDWVEVLGYRVVEDKATDYAQLKQALTEQFPLDTQNIKTRNDGGKLPDHVISRLEPQILDYVEVRYPQTTSNLLQIIDKYEERFIKKRSEVRIGNSEIQTQSRTIVSLTGIGKKIEGRREVTTYTRTIADHGGCSIDLRVKVLRIIGYSMVDAELVNLIIDSTFKAVDKVVRGTVLSGVRMIKTDT</sequence>
<name>A0A8X6WE89_TRICX</name>
<comment type="caution">
    <text evidence="1">The sequence shown here is derived from an EMBL/GenBank/DDBJ whole genome shotgun (WGS) entry which is preliminary data.</text>
</comment>
<protein>
    <submittedName>
        <fullName evidence="1">Uncharacterized protein</fullName>
    </submittedName>
</protein>
<organism evidence="1 2">
    <name type="scientific">Trichonephila clavipes</name>
    <name type="common">Golden silk orbweaver</name>
    <name type="synonym">Nephila clavipes</name>
    <dbReference type="NCBI Taxonomy" id="2585209"/>
    <lineage>
        <taxon>Eukaryota</taxon>
        <taxon>Metazoa</taxon>
        <taxon>Ecdysozoa</taxon>
        <taxon>Arthropoda</taxon>
        <taxon>Chelicerata</taxon>
        <taxon>Arachnida</taxon>
        <taxon>Araneae</taxon>
        <taxon>Araneomorphae</taxon>
        <taxon>Entelegynae</taxon>
        <taxon>Araneoidea</taxon>
        <taxon>Nephilidae</taxon>
        <taxon>Trichonephila</taxon>
    </lineage>
</organism>
<evidence type="ECO:0000313" key="2">
    <source>
        <dbReference type="Proteomes" id="UP000887159"/>
    </source>
</evidence>
<dbReference type="Proteomes" id="UP000887159">
    <property type="component" value="Unassembled WGS sequence"/>
</dbReference>
<proteinExistence type="predicted"/>
<keyword evidence="2" id="KW-1185">Reference proteome</keyword>
<dbReference type="EMBL" id="BMAU01021406">
    <property type="protein sequence ID" value="GFY32967.1"/>
    <property type="molecule type" value="Genomic_DNA"/>
</dbReference>
<accession>A0A8X6WE89</accession>